<feature type="chain" id="PRO_5045785826" description="PEGA domain-containing protein" evidence="1">
    <location>
        <begin position="21"/>
        <end position="169"/>
    </location>
</feature>
<reference evidence="5" key="1">
    <citation type="journal article" date="2019" name="Int. J. Syst. Evol. Microbiol.">
        <title>The Global Catalogue of Microorganisms (GCM) 10K type strain sequencing project: providing services to taxonomists for standard genome sequencing and annotation.</title>
        <authorList>
            <consortium name="The Broad Institute Genomics Platform"/>
            <consortium name="The Broad Institute Genome Sequencing Center for Infectious Disease"/>
            <person name="Wu L."/>
            <person name="Ma J."/>
        </authorList>
    </citation>
    <scope>NUCLEOTIDE SEQUENCE [LARGE SCALE GENOMIC DNA]</scope>
    <source>
        <strain evidence="5">JCM 17925</strain>
    </source>
</reference>
<keyword evidence="5" id="KW-1185">Reference proteome</keyword>
<dbReference type="Proteomes" id="UP001500936">
    <property type="component" value="Unassembled WGS sequence"/>
</dbReference>
<feature type="domain" description="SHOCT" evidence="3">
    <location>
        <begin position="138"/>
        <end position="165"/>
    </location>
</feature>
<accession>A0ABP8KJ25</accession>
<evidence type="ECO:0000313" key="4">
    <source>
        <dbReference type="EMBL" id="GAA4407681.1"/>
    </source>
</evidence>
<dbReference type="InterPro" id="IPR013229">
    <property type="entry name" value="PEGA"/>
</dbReference>
<feature type="domain" description="PEGA" evidence="2">
    <location>
        <begin position="25"/>
        <end position="76"/>
    </location>
</feature>
<keyword evidence="1" id="KW-0732">Signal</keyword>
<evidence type="ECO:0000256" key="1">
    <source>
        <dbReference type="SAM" id="SignalP"/>
    </source>
</evidence>
<name>A0ABP8KJ25_9BACT</name>
<evidence type="ECO:0000259" key="3">
    <source>
        <dbReference type="Pfam" id="PF09851"/>
    </source>
</evidence>
<dbReference type="EMBL" id="BAABHB010000005">
    <property type="protein sequence ID" value="GAA4407681.1"/>
    <property type="molecule type" value="Genomic_DNA"/>
</dbReference>
<proteinExistence type="predicted"/>
<sequence>MTTQVRKATALCLAGSILLASCSSSTTIISKPSGAKVYLNGQPVGTTPYTHSDTRIVGSTTTVRLEKEGYETLNTSFSRDEQADVGAIIGGVFLLVPFLWTMKYNPTHTYELIEAGFQPPRTMPIGVVSESVVKSKADKLRELKQLLDEKLITPEDYEKQKAKILSEEK</sequence>
<feature type="signal peptide" evidence="1">
    <location>
        <begin position="1"/>
        <end position="20"/>
    </location>
</feature>
<organism evidence="4 5">
    <name type="scientific">Nibrella viscosa</name>
    <dbReference type="NCBI Taxonomy" id="1084524"/>
    <lineage>
        <taxon>Bacteria</taxon>
        <taxon>Pseudomonadati</taxon>
        <taxon>Bacteroidota</taxon>
        <taxon>Cytophagia</taxon>
        <taxon>Cytophagales</taxon>
        <taxon>Spirosomataceae</taxon>
        <taxon>Nibrella</taxon>
    </lineage>
</organism>
<evidence type="ECO:0000313" key="5">
    <source>
        <dbReference type="Proteomes" id="UP001500936"/>
    </source>
</evidence>
<evidence type="ECO:0008006" key="6">
    <source>
        <dbReference type="Google" id="ProtNLM"/>
    </source>
</evidence>
<comment type="caution">
    <text evidence="4">The sequence shown here is derived from an EMBL/GenBank/DDBJ whole genome shotgun (WGS) entry which is preliminary data.</text>
</comment>
<gene>
    <name evidence="4" type="ORF">GCM10023187_28610</name>
</gene>
<dbReference type="Pfam" id="PF08308">
    <property type="entry name" value="PEGA"/>
    <property type="match status" value="1"/>
</dbReference>
<dbReference type="InterPro" id="IPR018649">
    <property type="entry name" value="SHOCT"/>
</dbReference>
<dbReference type="Pfam" id="PF09851">
    <property type="entry name" value="SHOCT"/>
    <property type="match status" value="1"/>
</dbReference>
<evidence type="ECO:0000259" key="2">
    <source>
        <dbReference type="Pfam" id="PF08308"/>
    </source>
</evidence>
<dbReference type="PROSITE" id="PS51257">
    <property type="entry name" value="PROKAR_LIPOPROTEIN"/>
    <property type="match status" value="1"/>
</dbReference>
<dbReference type="RefSeq" id="WP_345268245.1">
    <property type="nucleotide sequence ID" value="NZ_BAABHB010000005.1"/>
</dbReference>
<protein>
    <recommendedName>
        <fullName evidence="6">PEGA domain-containing protein</fullName>
    </recommendedName>
</protein>